<proteinExistence type="predicted"/>
<keyword evidence="1" id="KW-0472">Membrane</keyword>
<feature type="transmembrane region" description="Helical" evidence="1">
    <location>
        <begin position="176"/>
        <end position="201"/>
    </location>
</feature>
<protein>
    <recommendedName>
        <fullName evidence="4">ABC transporter permease</fullName>
    </recommendedName>
</protein>
<feature type="transmembrane region" description="Helical" evidence="1">
    <location>
        <begin position="54"/>
        <end position="74"/>
    </location>
</feature>
<dbReference type="Proteomes" id="UP001211044">
    <property type="component" value="Chromosome"/>
</dbReference>
<feature type="transmembrane region" description="Helical" evidence="1">
    <location>
        <begin position="21"/>
        <end position="42"/>
    </location>
</feature>
<accession>A0AB38XR97</accession>
<feature type="transmembrane region" description="Helical" evidence="1">
    <location>
        <begin position="144"/>
        <end position="169"/>
    </location>
</feature>
<evidence type="ECO:0000256" key="1">
    <source>
        <dbReference type="SAM" id="Phobius"/>
    </source>
</evidence>
<keyword evidence="1" id="KW-1133">Transmembrane helix</keyword>
<evidence type="ECO:0000313" key="3">
    <source>
        <dbReference type="Proteomes" id="UP001211044"/>
    </source>
</evidence>
<name>A0AB38XR97_9ACTO</name>
<reference evidence="2" key="1">
    <citation type="submission" date="2023-01" db="EMBL/GenBank/DDBJ databases">
        <title>Comparative Genomic Analysis of the Clinically-Derived Winkia Strain NY0527 Provides Evidence into the Taxonomic Reassignment of Winkia neuii and Characterizes Their Virulence Traits.</title>
        <authorList>
            <person name="Cai X."/>
            <person name="Peng Y."/>
            <person name="Li M."/>
            <person name="Qiu Y."/>
            <person name="Wang Y."/>
            <person name="Xu L."/>
            <person name="Hou Q."/>
        </authorList>
    </citation>
    <scope>NUCLEOTIDE SEQUENCE</scope>
    <source>
        <strain evidence="2">NY0527</strain>
    </source>
</reference>
<feature type="transmembrane region" description="Helical" evidence="1">
    <location>
        <begin position="207"/>
        <end position="231"/>
    </location>
</feature>
<keyword evidence="1" id="KW-0812">Transmembrane</keyword>
<dbReference type="KEGG" id="wne:PIG85_02605"/>
<feature type="transmembrane region" description="Helical" evidence="1">
    <location>
        <begin position="95"/>
        <end position="118"/>
    </location>
</feature>
<dbReference type="AlphaFoldDB" id="A0AB38XR97"/>
<sequence length="239" mass="25176">MRNSIQLGNALMKRRVSAKFLAWRIGGAVFFIVLCLVIGLLSRSIGKLEGFPTFLIGGASFAGVMIVISDAVAVGENAQRAWSIAGVSGSQAGRATLWINLVDTLAMTVMWTIFVVLYRLALPGAAISALRLSLNGQPLLSEPLPIPVCGLIMLTFTLMCTQQIAMCLIFGRRSKIASGVAAVLIAYAISHFLAMLVGLYFSDAGSMIGAGWGGIIVSAAFAVLAALAFGIKQVARPRV</sequence>
<organism evidence="2 3">
    <name type="scientific">Winkia neuii subsp. anitrata</name>
    <dbReference type="NCBI Taxonomy" id="29318"/>
    <lineage>
        <taxon>Bacteria</taxon>
        <taxon>Bacillati</taxon>
        <taxon>Actinomycetota</taxon>
        <taxon>Actinomycetes</taxon>
        <taxon>Actinomycetales</taxon>
        <taxon>Actinomycetaceae</taxon>
        <taxon>Winkia</taxon>
    </lineage>
</organism>
<evidence type="ECO:0008006" key="4">
    <source>
        <dbReference type="Google" id="ProtNLM"/>
    </source>
</evidence>
<evidence type="ECO:0000313" key="2">
    <source>
        <dbReference type="EMBL" id="WCE46551.1"/>
    </source>
</evidence>
<dbReference type="RefSeq" id="WP_004805610.1">
    <property type="nucleotide sequence ID" value="NZ_CP116394.1"/>
</dbReference>
<gene>
    <name evidence="2" type="ORF">PIG85_02605</name>
</gene>
<dbReference type="EMBL" id="CP116394">
    <property type="protein sequence ID" value="WCE46551.1"/>
    <property type="molecule type" value="Genomic_DNA"/>
</dbReference>